<accession>A0A9P6TC23</accession>
<keyword evidence="1" id="KW-0472">Membrane</keyword>
<dbReference type="Proteomes" id="UP000886653">
    <property type="component" value="Unassembled WGS sequence"/>
</dbReference>
<evidence type="ECO:0000313" key="2">
    <source>
        <dbReference type="EMBL" id="KAG0145208.1"/>
    </source>
</evidence>
<feature type="transmembrane region" description="Helical" evidence="1">
    <location>
        <begin position="30"/>
        <end position="50"/>
    </location>
</feature>
<keyword evidence="1" id="KW-0812">Transmembrane</keyword>
<evidence type="ECO:0000256" key="1">
    <source>
        <dbReference type="SAM" id="Phobius"/>
    </source>
</evidence>
<keyword evidence="3" id="KW-1185">Reference proteome</keyword>
<proteinExistence type="predicted"/>
<gene>
    <name evidence="2" type="ORF">CROQUDRAFT_586081</name>
</gene>
<evidence type="ECO:0000313" key="3">
    <source>
        <dbReference type="Proteomes" id="UP000886653"/>
    </source>
</evidence>
<reference evidence="2" key="1">
    <citation type="submission" date="2013-11" db="EMBL/GenBank/DDBJ databases">
        <title>Genome sequence of the fusiform rust pathogen reveals effectors for host alternation and coevolution with pine.</title>
        <authorList>
            <consortium name="DOE Joint Genome Institute"/>
            <person name="Smith K."/>
            <person name="Pendleton A."/>
            <person name="Kubisiak T."/>
            <person name="Anderson C."/>
            <person name="Salamov A."/>
            <person name="Aerts A."/>
            <person name="Riley R."/>
            <person name="Clum A."/>
            <person name="Lindquist E."/>
            <person name="Ence D."/>
            <person name="Campbell M."/>
            <person name="Kronenberg Z."/>
            <person name="Feau N."/>
            <person name="Dhillon B."/>
            <person name="Hamelin R."/>
            <person name="Burleigh J."/>
            <person name="Smith J."/>
            <person name="Yandell M."/>
            <person name="Nelson C."/>
            <person name="Grigoriev I."/>
            <person name="Davis J."/>
        </authorList>
    </citation>
    <scope>NUCLEOTIDE SEQUENCE</scope>
    <source>
        <strain evidence="2">G11</strain>
    </source>
</reference>
<name>A0A9P6TC23_9BASI</name>
<keyword evidence="1" id="KW-1133">Transmembrane helix</keyword>
<comment type="caution">
    <text evidence="2">The sequence shown here is derived from an EMBL/GenBank/DDBJ whole genome shotgun (WGS) entry which is preliminary data.</text>
</comment>
<protein>
    <submittedName>
        <fullName evidence="2">Uncharacterized protein</fullName>
    </submittedName>
</protein>
<sequence>MDRVLPSFIISRILPTLNFLYLIFQLLPPIVVKNPFFIFFLYQTLLLSFLSL</sequence>
<organism evidence="2 3">
    <name type="scientific">Cronartium quercuum f. sp. fusiforme G11</name>
    <dbReference type="NCBI Taxonomy" id="708437"/>
    <lineage>
        <taxon>Eukaryota</taxon>
        <taxon>Fungi</taxon>
        <taxon>Dikarya</taxon>
        <taxon>Basidiomycota</taxon>
        <taxon>Pucciniomycotina</taxon>
        <taxon>Pucciniomycetes</taxon>
        <taxon>Pucciniales</taxon>
        <taxon>Coleosporiaceae</taxon>
        <taxon>Cronartium</taxon>
    </lineage>
</organism>
<dbReference type="AlphaFoldDB" id="A0A9P6TC23"/>
<dbReference type="EMBL" id="MU167281">
    <property type="protein sequence ID" value="KAG0145208.1"/>
    <property type="molecule type" value="Genomic_DNA"/>
</dbReference>